<name>A0ABT7BMJ2_9CYAN</name>
<organism evidence="2 3">
    <name type="scientific">Roseofilum halophilum BLCC-M91</name>
    <dbReference type="NCBI Taxonomy" id="3022259"/>
    <lineage>
        <taxon>Bacteria</taxon>
        <taxon>Bacillati</taxon>
        <taxon>Cyanobacteriota</taxon>
        <taxon>Cyanophyceae</taxon>
        <taxon>Desertifilales</taxon>
        <taxon>Desertifilaceae</taxon>
        <taxon>Roseofilum</taxon>
        <taxon>Roseofilum halophilum</taxon>
    </lineage>
</organism>
<sequence length="112" mass="12847">MITPKEMIAKFFQVWATNPDDIFTTSGAIAGLEKLEEMMPKLASESDEVLMQRLMAWCSDYPQLTEKILESPPRKLSEENNEPPPDTEDNSIANRFPKTSKVLEERSRNNEQ</sequence>
<evidence type="ECO:0000313" key="3">
    <source>
        <dbReference type="Proteomes" id="UP001231370"/>
    </source>
</evidence>
<feature type="region of interest" description="Disordered" evidence="1">
    <location>
        <begin position="69"/>
        <end position="112"/>
    </location>
</feature>
<comment type="caution">
    <text evidence="2">The sequence shown here is derived from an EMBL/GenBank/DDBJ whole genome shotgun (WGS) entry which is preliminary data.</text>
</comment>
<evidence type="ECO:0000313" key="2">
    <source>
        <dbReference type="EMBL" id="MDJ1179691.1"/>
    </source>
</evidence>
<dbReference type="RefSeq" id="WP_283762996.1">
    <property type="nucleotide sequence ID" value="NZ_JAQPOK010000090.1"/>
</dbReference>
<dbReference type="EMBL" id="JAQPOK010000090">
    <property type="protein sequence ID" value="MDJ1179691.1"/>
    <property type="molecule type" value="Genomic_DNA"/>
</dbReference>
<protein>
    <submittedName>
        <fullName evidence="2">Uncharacterized protein</fullName>
    </submittedName>
</protein>
<dbReference type="Proteomes" id="UP001231370">
    <property type="component" value="Unassembled WGS sequence"/>
</dbReference>
<feature type="compositionally biased region" description="Acidic residues" evidence="1">
    <location>
        <begin position="79"/>
        <end position="89"/>
    </location>
</feature>
<feature type="compositionally biased region" description="Basic and acidic residues" evidence="1">
    <location>
        <begin position="101"/>
        <end position="112"/>
    </location>
</feature>
<accession>A0ABT7BMJ2</accession>
<evidence type="ECO:0000256" key="1">
    <source>
        <dbReference type="SAM" id="MobiDB-lite"/>
    </source>
</evidence>
<gene>
    <name evidence="2" type="ORF">PJF56_12535</name>
</gene>
<feature type="compositionally biased region" description="Basic and acidic residues" evidence="1">
    <location>
        <begin position="69"/>
        <end position="78"/>
    </location>
</feature>
<reference evidence="2 3" key="1">
    <citation type="submission" date="2023-01" db="EMBL/GenBank/DDBJ databases">
        <title>Novel diversity within Roseofilum (Cyanobacteria; Desertifilaceae) from marine benthic mats with descriptions of four novel species.</title>
        <authorList>
            <person name="Wang Y."/>
            <person name="Berthold D.E."/>
            <person name="Hu J."/>
            <person name="Lefler F.W."/>
            <person name="Laughinghouse H.D. IV."/>
        </authorList>
    </citation>
    <scope>NUCLEOTIDE SEQUENCE [LARGE SCALE GENOMIC DNA]</scope>
    <source>
        <strain evidence="2 3">BLCC-M91</strain>
    </source>
</reference>
<keyword evidence="3" id="KW-1185">Reference proteome</keyword>
<proteinExistence type="predicted"/>